<dbReference type="Pfam" id="PF21783">
    <property type="entry name" value="YNCE"/>
    <property type="match status" value="1"/>
</dbReference>
<keyword evidence="1 3" id="KW-0732">Signal</keyword>
<evidence type="ECO:0000313" key="5">
    <source>
        <dbReference type="EMBL" id="MCX5618460.1"/>
    </source>
</evidence>
<dbReference type="Gene3D" id="2.130.10.10">
    <property type="entry name" value="YVTN repeat-like/Quinoprotein amine dehydrogenase"/>
    <property type="match status" value="3"/>
</dbReference>
<gene>
    <name evidence="5" type="ORF">NQF86_07250</name>
</gene>
<evidence type="ECO:0000313" key="6">
    <source>
        <dbReference type="Proteomes" id="UP001165576"/>
    </source>
</evidence>
<dbReference type="InterPro" id="IPR011045">
    <property type="entry name" value="N2O_reductase_N"/>
</dbReference>
<feature type="region of interest" description="Disordered" evidence="2">
    <location>
        <begin position="23"/>
        <end position="86"/>
    </location>
</feature>
<feature type="compositionally biased region" description="Low complexity" evidence="2">
    <location>
        <begin position="48"/>
        <end position="58"/>
    </location>
</feature>
<organism evidence="5 6">
    <name type="scientific">Bombella pluederhausensis</name>
    <dbReference type="NCBI Taxonomy" id="2967336"/>
    <lineage>
        <taxon>Bacteria</taxon>
        <taxon>Pseudomonadati</taxon>
        <taxon>Pseudomonadota</taxon>
        <taxon>Alphaproteobacteria</taxon>
        <taxon>Acetobacterales</taxon>
        <taxon>Acetobacteraceae</taxon>
        <taxon>Bombella</taxon>
    </lineage>
</organism>
<dbReference type="InterPro" id="IPR051200">
    <property type="entry name" value="Host-pathogen_enzymatic-act"/>
</dbReference>
<evidence type="ECO:0000256" key="1">
    <source>
        <dbReference type="ARBA" id="ARBA00022729"/>
    </source>
</evidence>
<dbReference type="PANTHER" id="PTHR47197">
    <property type="entry name" value="PROTEIN NIRF"/>
    <property type="match status" value="1"/>
</dbReference>
<sequence length="454" mass="47961">MRLKVSFLAMGALLAAGAAQAQQVANHPDPQDEPIAADSPKPFPDGDPAAAAKTAPAPASTPAPAPTQVPASVPAPAPAAAAPSAPSATVAEQAPVVHTIPGMPPVLDVHNIYSEASGPEKLSPVVAHDLERVYVPNLRGNSVSVIDPKTYKVVDTFPVGRSPQHVVPAWDLRTLWVTNNSEGHTDGSLTPIDPVTGKPGKAIPVDDPYNMYFTPDGQNAIVVAEAHRRLDFRDPHTMELKGSVEAPLCEGINHAAFSVDGRYAIFTCEFGRYLAKVDTVNRQLLGMLKLSKGGMPQDVLAAPDGHKFYVADMHADGVFIIDGDSFKETGFIPTGLGTHGLYPSRDAKLLYVANRGSHMVHGPRHSKGSVSVVDVATDKVLKTWPIPGGGSPDMGNVSADGKTLWLSGRFDDVVYAIDTQTGAMKQIPVGAEPHGLTVWPQPGRYSIGHTGIMR</sequence>
<evidence type="ECO:0000259" key="4">
    <source>
        <dbReference type="Pfam" id="PF21783"/>
    </source>
</evidence>
<dbReference type="EMBL" id="JANIDY010000003">
    <property type="protein sequence ID" value="MCX5618460.1"/>
    <property type="molecule type" value="Genomic_DNA"/>
</dbReference>
<keyword evidence="6" id="KW-1185">Reference proteome</keyword>
<feature type="compositionally biased region" description="Pro residues" evidence="2">
    <location>
        <begin position="59"/>
        <end position="77"/>
    </location>
</feature>
<dbReference type="PANTHER" id="PTHR47197:SF3">
    <property type="entry name" value="DIHYDRO-HEME D1 DEHYDROGENASE"/>
    <property type="match status" value="1"/>
</dbReference>
<name>A0ABT3WHA4_9PROT</name>
<dbReference type="InterPro" id="IPR011964">
    <property type="entry name" value="YVTN_b-propeller_repeat"/>
</dbReference>
<evidence type="ECO:0000256" key="2">
    <source>
        <dbReference type="SAM" id="MobiDB-lite"/>
    </source>
</evidence>
<accession>A0ABT3WHA4</accession>
<feature type="domain" description="YNCE-like beta-propeller" evidence="4">
    <location>
        <begin position="133"/>
        <end position="436"/>
    </location>
</feature>
<dbReference type="InterPro" id="IPR015943">
    <property type="entry name" value="WD40/YVTN_repeat-like_dom_sf"/>
</dbReference>
<proteinExistence type="predicted"/>
<comment type="caution">
    <text evidence="5">The sequence shown here is derived from an EMBL/GenBank/DDBJ whole genome shotgun (WGS) entry which is preliminary data.</text>
</comment>
<dbReference type="RefSeq" id="WP_266116962.1">
    <property type="nucleotide sequence ID" value="NZ_JANIDY010000003.1"/>
</dbReference>
<feature type="signal peptide" evidence="3">
    <location>
        <begin position="1"/>
        <end position="21"/>
    </location>
</feature>
<dbReference type="SUPFAM" id="SSF50974">
    <property type="entry name" value="Nitrous oxide reductase, N-terminal domain"/>
    <property type="match status" value="1"/>
</dbReference>
<protein>
    <submittedName>
        <fullName evidence="5">YncE family protein</fullName>
    </submittedName>
</protein>
<feature type="chain" id="PRO_5047019282" evidence="3">
    <location>
        <begin position="22"/>
        <end position="454"/>
    </location>
</feature>
<evidence type="ECO:0000256" key="3">
    <source>
        <dbReference type="SAM" id="SignalP"/>
    </source>
</evidence>
<dbReference type="NCBIfam" id="TIGR02276">
    <property type="entry name" value="beta_rpt_yvtn"/>
    <property type="match status" value="1"/>
</dbReference>
<dbReference type="Proteomes" id="UP001165576">
    <property type="component" value="Unassembled WGS sequence"/>
</dbReference>
<reference evidence="5" key="1">
    <citation type="submission" date="2022-07" db="EMBL/GenBank/DDBJ databases">
        <title>Bombella genomes.</title>
        <authorList>
            <person name="Harer L."/>
            <person name="Styblova S."/>
            <person name="Ehrmann M."/>
        </authorList>
    </citation>
    <scope>NUCLEOTIDE SEQUENCE</scope>
    <source>
        <strain evidence="5">TMW 2.2543</strain>
    </source>
</reference>
<dbReference type="InterPro" id="IPR048433">
    <property type="entry name" value="YNCE-like_beta-prop"/>
</dbReference>